<accession>A0A3S0PNG0</accession>
<sequence>MSKKRVLLIFVFVIAAVFYFSWLPDPSFKDETYLPRWLLKWSDHYYNLRTAIPFLAVGFLLETYSQQKSSNEINYSKNLNFIQNLGIATIIVCIAEGGQFLIRKRNPDLMDVFYGILGSLIGAFLFNLYVRLKD</sequence>
<dbReference type="EMBL" id="RYDJ01000200">
    <property type="protein sequence ID" value="RTY96068.1"/>
    <property type="molecule type" value="Genomic_DNA"/>
</dbReference>
<feature type="transmembrane region" description="Helical" evidence="1">
    <location>
        <begin position="44"/>
        <end position="61"/>
    </location>
</feature>
<evidence type="ECO:0000313" key="2">
    <source>
        <dbReference type="EMBL" id="RTY96068.1"/>
    </source>
</evidence>
<protein>
    <recommendedName>
        <fullName evidence="4">VanZ-like domain-containing protein</fullName>
    </recommendedName>
</protein>
<proteinExistence type="predicted"/>
<gene>
    <name evidence="2" type="ORF">EKL98_16730</name>
</gene>
<keyword evidence="1" id="KW-0812">Transmembrane</keyword>
<dbReference type="RefSeq" id="WP_126563215.1">
    <property type="nucleotide sequence ID" value="NZ_RYDJ01000200.1"/>
</dbReference>
<evidence type="ECO:0000256" key="1">
    <source>
        <dbReference type="SAM" id="Phobius"/>
    </source>
</evidence>
<reference evidence="2 3" key="1">
    <citation type="submission" date="2018-12" db="EMBL/GenBank/DDBJ databases">
        <title>Flavobacterium sp. nov., isolated from glacier ice.</title>
        <authorList>
            <person name="Liu Q."/>
            <person name="Xin Y.-H."/>
        </authorList>
    </citation>
    <scope>NUCLEOTIDE SEQUENCE [LARGE SCALE GENOMIC DNA]</scope>
    <source>
        <strain evidence="2 3">RB1N8</strain>
    </source>
</reference>
<name>A0A3S0PNG0_9FLAO</name>
<comment type="caution">
    <text evidence="2">The sequence shown here is derived from an EMBL/GenBank/DDBJ whole genome shotgun (WGS) entry which is preliminary data.</text>
</comment>
<organism evidence="2 3">
    <name type="scientific">Flavobacterium bomense</name>
    <dbReference type="NCBI Taxonomy" id="2497483"/>
    <lineage>
        <taxon>Bacteria</taxon>
        <taxon>Pseudomonadati</taxon>
        <taxon>Bacteroidota</taxon>
        <taxon>Flavobacteriia</taxon>
        <taxon>Flavobacteriales</taxon>
        <taxon>Flavobacteriaceae</taxon>
        <taxon>Flavobacterium</taxon>
    </lineage>
</organism>
<keyword evidence="3" id="KW-1185">Reference proteome</keyword>
<feature type="transmembrane region" description="Helical" evidence="1">
    <location>
        <begin position="112"/>
        <end position="130"/>
    </location>
</feature>
<feature type="transmembrane region" description="Helical" evidence="1">
    <location>
        <begin position="81"/>
        <end position="100"/>
    </location>
</feature>
<keyword evidence="1" id="KW-0472">Membrane</keyword>
<evidence type="ECO:0000313" key="3">
    <source>
        <dbReference type="Proteomes" id="UP000280825"/>
    </source>
</evidence>
<dbReference type="Proteomes" id="UP000280825">
    <property type="component" value="Unassembled WGS sequence"/>
</dbReference>
<evidence type="ECO:0008006" key="4">
    <source>
        <dbReference type="Google" id="ProtNLM"/>
    </source>
</evidence>
<keyword evidence="1" id="KW-1133">Transmembrane helix</keyword>
<dbReference type="AlphaFoldDB" id="A0A3S0PNG0"/>
<feature type="transmembrane region" description="Helical" evidence="1">
    <location>
        <begin position="7"/>
        <end position="24"/>
    </location>
</feature>